<dbReference type="PANTHER" id="PTHR24171">
    <property type="entry name" value="ANKYRIN REPEAT DOMAIN-CONTAINING PROTEIN 39-RELATED"/>
    <property type="match status" value="1"/>
</dbReference>
<evidence type="ECO:0000256" key="3">
    <source>
        <dbReference type="PROSITE-ProRule" id="PRU00023"/>
    </source>
</evidence>
<dbReference type="PANTHER" id="PTHR24171:SF10">
    <property type="entry name" value="ANKYRIN REPEAT DOMAIN-CONTAINING PROTEIN 29-LIKE"/>
    <property type="match status" value="1"/>
</dbReference>
<dbReference type="SMART" id="SM00248">
    <property type="entry name" value="ANK"/>
    <property type="match status" value="4"/>
</dbReference>
<proteinExistence type="predicted"/>
<gene>
    <name evidence="5" type="ORF">SI65_05420</name>
</gene>
<comment type="caution">
    <text evidence="5">The sequence shown here is derived from an EMBL/GenBank/DDBJ whole genome shotgun (WGS) entry which is preliminary data.</text>
</comment>
<dbReference type="InterPro" id="IPR002110">
    <property type="entry name" value="Ankyrin_rpt"/>
</dbReference>
<dbReference type="InterPro" id="IPR056884">
    <property type="entry name" value="NPHP3-like_N"/>
</dbReference>
<sequence>MGQPTIPNAVKDLYDRHKLKQTRPSLSEIRNTLHQIAAFYSRIFIVIDALDECRAAHDGRDMFMQEIFDFQADIKANLFATSRFIQEIEAKFQKVVRLEIRADDTDVQRYLHAKLQNCPSWISQNDSLREQIKNKIAKAVDGMFLLARLYVDSLACKTTPKAIKGALQELENTFEATNEDRRSKALDDAYEKAMQRIQGQVQEHQELKNANVESVDKGGWNPLSLAAENGHKGVVKLLLEKNANTQSMDEYGRTPLSLAAENGHEAVVKLLLEKNANVESVDKGGWTPLIFAARNGHEAIVKLLLEKNANVESADEGGWTPLSLAAQNGHEAVVKLLLEKNANTESKNEYCNTLVLQSVGNRDSTDQMF</sequence>
<evidence type="ECO:0000313" key="5">
    <source>
        <dbReference type="EMBL" id="ODM18803.1"/>
    </source>
</evidence>
<evidence type="ECO:0000256" key="1">
    <source>
        <dbReference type="ARBA" id="ARBA00022737"/>
    </source>
</evidence>
<feature type="domain" description="Nephrocystin 3-like N-terminal" evidence="4">
    <location>
        <begin position="9"/>
        <end position="83"/>
    </location>
</feature>
<dbReference type="PROSITE" id="PS50297">
    <property type="entry name" value="ANK_REP_REGION"/>
    <property type="match status" value="4"/>
</dbReference>
<dbReference type="EMBL" id="JXNT01000005">
    <property type="protein sequence ID" value="ODM18803.1"/>
    <property type="molecule type" value="Genomic_DNA"/>
</dbReference>
<dbReference type="SUPFAM" id="SSF48403">
    <property type="entry name" value="Ankyrin repeat"/>
    <property type="match status" value="1"/>
</dbReference>
<dbReference type="PRINTS" id="PR01415">
    <property type="entry name" value="ANKYRIN"/>
</dbReference>
<dbReference type="VEuPathDB" id="FungiDB:SI65_05420"/>
<keyword evidence="1" id="KW-0677">Repeat</keyword>
<dbReference type="STRING" id="573508.A0A1E3BCV6"/>
<evidence type="ECO:0000256" key="2">
    <source>
        <dbReference type="ARBA" id="ARBA00023043"/>
    </source>
</evidence>
<feature type="repeat" description="ANK" evidence="3">
    <location>
        <begin position="251"/>
        <end position="283"/>
    </location>
</feature>
<dbReference type="Gene3D" id="1.25.40.20">
    <property type="entry name" value="Ankyrin repeat-containing domain"/>
    <property type="match status" value="2"/>
</dbReference>
<dbReference type="InterPro" id="IPR036770">
    <property type="entry name" value="Ankyrin_rpt-contain_sf"/>
</dbReference>
<dbReference type="PROSITE" id="PS50088">
    <property type="entry name" value="ANK_REPEAT"/>
    <property type="match status" value="4"/>
</dbReference>
<feature type="repeat" description="ANK" evidence="3">
    <location>
        <begin position="218"/>
        <end position="250"/>
    </location>
</feature>
<feature type="repeat" description="ANK" evidence="3">
    <location>
        <begin position="284"/>
        <end position="316"/>
    </location>
</feature>
<keyword evidence="2 3" id="KW-0040">ANK repeat</keyword>
<dbReference type="Pfam" id="PF24883">
    <property type="entry name" value="NPHP3_N"/>
    <property type="match status" value="1"/>
</dbReference>
<evidence type="ECO:0000259" key="4">
    <source>
        <dbReference type="Pfam" id="PF24883"/>
    </source>
</evidence>
<keyword evidence="6" id="KW-1185">Reference proteome</keyword>
<dbReference type="Pfam" id="PF13637">
    <property type="entry name" value="Ank_4"/>
    <property type="match status" value="1"/>
</dbReference>
<feature type="repeat" description="ANK" evidence="3">
    <location>
        <begin position="317"/>
        <end position="349"/>
    </location>
</feature>
<protein>
    <recommendedName>
        <fullName evidence="4">Nephrocystin 3-like N-terminal domain-containing protein</fullName>
    </recommendedName>
</protein>
<dbReference type="AlphaFoldDB" id="A0A1E3BCV6"/>
<name>A0A1E3BCV6_ASPCR</name>
<dbReference type="OrthoDB" id="20872at2759"/>
<accession>A0A1E3BCV6</accession>
<evidence type="ECO:0000313" key="6">
    <source>
        <dbReference type="Proteomes" id="UP000094569"/>
    </source>
</evidence>
<organism evidence="5 6">
    <name type="scientific">Aspergillus cristatus</name>
    <name type="common">Chinese Fuzhuan brick tea-fermentation fungus</name>
    <name type="synonym">Eurotium cristatum</name>
    <dbReference type="NCBI Taxonomy" id="573508"/>
    <lineage>
        <taxon>Eukaryota</taxon>
        <taxon>Fungi</taxon>
        <taxon>Dikarya</taxon>
        <taxon>Ascomycota</taxon>
        <taxon>Pezizomycotina</taxon>
        <taxon>Eurotiomycetes</taxon>
        <taxon>Eurotiomycetidae</taxon>
        <taxon>Eurotiales</taxon>
        <taxon>Aspergillaceae</taxon>
        <taxon>Aspergillus</taxon>
        <taxon>Aspergillus subgen. Aspergillus</taxon>
    </lineage>
</organism>
<dbReference type="Pfam" id="PF12796">
    <property type="entry name" value="Ank_2"/>
    <property type="match status" value="1"/>
</dbReference>
<dbReference type="Proteomes" id="UP000094569">
    <property type="component" value="Unassembled WGS sequence"/>
</dbReference>
<reference evidence="5 6" key="1">
    <citation type="journal article" date="2016" name="BMC Genomics">
        <title>Comparative genomic and transcriptomic analyses of the Fuzhuan brick tea-fermentation fungus Aspergillus cristatus.</title>
        <authorList>
            <person name="Ge Y."/>
            <person name="Wang Y."/>
            <person name="Liu Y."/>
            <person name="Tan Y."/>
            <person name="Ren X."/>
            <person name="Zhang X."/>
            <person name="Hyde K.D."/>
            <person name="Liu Y."/>
            <person name="Liu Z."/>
        </authorList>
    </citation>
    <scope>NUCLEOTIDE SEQUENCE [LARGE SCALE GENOMIC DNA]</scope>
    <source>
        <strain evidence="5 6">GZAAS20.1005</strain>
    </source>
</reference>